<dbReference type="EMBL" id="UFQR01000004">
    <property type="protein sequence ID" value="SSW95373.1"/>
    <property type="molecule type" value="Genomic_DNA"/>
</dbReference>
<evidence type="ECO:0000313" key="1">
    <source>
        <dbReference type="EMBL" id="SSW95373.1"/>
    </source>
</evidence>
<dbReference type="Pfam" id="PF13440">
    <property type="entry name" value="Polysacc_synt_3"/>
    <property type="match status" value="1"/>
</dbReference>
<dbReference type="AlphaFoldDB" id="A0A3B0LZH2"/>
<organism evidence="1">
    <name type="scientific">Arsenophonus endosymbiont of Trialeurodes vaporariorum</name>
    <dbReference type="NCBI Taxonomy" id="235567"/>
    <lineage>
        <taxon>Bacteria</taxon>
        <taxon>Pseudomonadati</taxon>
        <taxon>Pseudomonadota</taxon>
        <taxon>Gammaproteobacteria</taxon>
        <taxon>Enterobacterales</taxon>
        <taxon>Morganellaceae</taxon>
        <taxon>Arsenophonus</taxon>
    </lineage>
</organism>
<accession>A0A3B0LZH2</accession>
<proteinExistence type="predicted"/>
<protein>
    <submittedName>
        <fullName evidence="1">Uncharacterized protein</fullName>
    </submittedName>
</protein>
<name>A0A3B0LZH2_9GAMM</name>
<sequence length="97" mass="11132">MLNILKDKKLVAKISKNKIIFLAKRYITFPKYSVLAILFNNLSQHLIIILISSLFNIITLGFYSLVQRVLGMPSTLIGSSIGQFFFNKRVKKNKKQV</sequence>
<reference evidence="1" key="1">
    <citation type="submission" date="2018-04" db="EMBL/GenBank/DDBJ databases">
        <authorList>
            <person name="Go L.Y."/>
            <person name="Mitchell J.A."/>
        </authorList>
    </citation>
    <scope>NUCLEOTIDE SEQUENCE</scope>
    <source>
        <strain evidence="1">ARTV</strain>
    </source>
</reference>
<gene>
    <name evidence="1" type="ORF">ARTV_1230</name>
</gene>